<protein>
    <submittedName>
        <fullName evidence="1">Uncharacterized protein</fullName>
    </submittedName>
</protein>
<dbReference type="AlphaFoldDB" id="A0A5C1DFP7"/>
<reference evidence="1 2" key="1">
    <citation type="submission" date="2019-08" db="EMBL/GenBank/DDBJ databases">
        <title>Chromobacterium paludis, a novel bacterium isolated from a Maryland marsh pond.</title>
        <authorList>
            <person name="Blackburn M.B."/>
            <person name="Gundersen-Rindal D.E."/>
        </authorList>
    </citation>
    <scope>NUCLEOTIDE SEQUENCE [LARGE SCALE GENOMIC DNA]</scope>
    <source>
        <strain evidence="2">IIBBL 257-1</strain>
    </source>
</reference>
<evidence type="ECO:0000313" key="2">
    <source>
        <dbReference type="Proteomes" id="UP000322079"/>
    </source>
</evidence>
<evidence type="ECO:0000313" key="1">
    <source>
        <dbReference type="EMBL" id="QEL55476.1"/>
    </source>
</evidence>
<dbReference type="EMBL" id="CP043473">
    <property type="protein sequence ID" value="QEL55476.1"/>
    <property type="molecule type" value="Genomic_DNA"/>
</dbReference>
<gene>
    <name evidence="1" type="ORF">FYK34_07815</name>
</gene>
<accession>A0A5C1DFP7</accession>
<sequence>MSFETVEELIRKNQGAFRNRDPLEPGALGGVTLFIGPKSEAKIVADDLQRRLHADSDLRVAEEEKHG</sequence>
<dbReference type="KEGG" id="chrm:FYK34_07815"/>
<name>A0A5C1DFP7_9NEIS</name>
<keyword evidence="2" id="KW-1185">Reference proteome</keyword>
<dbReference type="Proteomes" id="UP000322079">
    <property type="component" value="Chromosome"/>
</dbReference>
<dbReference type="RefSeq" id="WP_149295839.1">
    <property type="nucleotide sequence ID" value="NZ_CP043473.1"/>
</dbReference>
<organism evidence="1 2">
    <name type="scientific">Chromobacterium paludis</name>
    <dbReference type="NCBI Taxonomy" id="2605945"/>
    <lineage>
        <taxon>Bacteria</taxon>
        <taxon>Pseudomonadati</taxon>
        <taxon>Pseudomonadota</taxon>
        <taxon>Betaproteobacteria</taxon>
        <taxon>Neisseriales</taxon>
        <taxon>Chromobacteriaceae</taxon>
        <taxon>Chromobacterium</taxon>
    </lineage>
</organism>
<proteinExistence type="predicted"/>